<evidence type="ECO:0000313" key="1">
    <source>
        <dbReference type="EMBL" id="QCD53631.1"/>
    </source>
</evidence>
<protein>
    <submittedName>
        <fullName evidence="1">Uncharacterized protein</fullName>
    </submittedName>
</protein>
<proteinExistence type="predicted"/>
<evidence type="ECO:0000313" key="2">
    <source>
        <dbReference type="Proteomes" id="UP000495940"/>
    </source>
</evidence>
<reference evidence="1 2" key="1">
    <citation type="submission" date="2017-06" db="EMBL/GenBank/DDBJ databases">
        <title>Complete Genome Sequence of Streptomyces hawaiiensis NRRL 15010 and insights into acyldepsipeptides biosynthesis.</title>
        <authorList>
            <person name="Mariita R.M."/>
            <person name="Sello J.K."/>
        </authorList>
    </citation>
    <scope>NUCLEOTIDE SEQUENCE [LARGE SCALE GENOMIC DNA]</scope>
    <source>
        <strain evidence="1 2">ATCC 12236</strain>
    </source>
</reference>
<organism evidence="1 2">
    <name type="scientific">Streptomyces hawaiiensis</name>
    <dbReference type="NCBI Taxonomy" id="67305"/>
    <lineage>
        <taxon>Bacteria</taxon>
        <taxon>Bacillati</taxon>
        <taxon>Actinomycetota</taxon>
        <taxon>Actinomycetes</taxon>
        <taxon>Kitasatosporales</taxon>
        <taxon>Streptomycetaceae</taxon>
        <taxon>Streptomyces</taxon>
    </lineage>
</organism>
<dbReference type="KEGG" id="shaw:CEB94_00925"/>
<sequence>MRIVVSRRGGSIAKNGYPYIGYYINVQIMGSVNRYLVFCNATYGETHSVPPGKRGKMRKLQAKGSWKAPGKIGWAVHYNIQVKPGTRI</sequence>
<accession>A0A6G5R733</accession>
<dbReference type="EMBL" id="CP021978">
    <property type="protein sequence ID" value="QCD53631.1"/>
    <property type="molecule type" value="Genomic_DNA"/>
</dbReference>
<gene>
    <name evidence="1" type="ORF">CEB94_00925</name>
</gene>
<name>A0A6G5R733_9ACTN</name>
<dbReference type="AlphaFoldDB" id="A0A6G5R733"/>
<dbReference type="RefSeq" id="WP_175430320.1">
    <property type="nucleotide sequence ID" value="NZ_CP021978.1"/>
</dbReference>
<keyword evidence="2" id="KW-1185">Reference proteome</keyword>
<dbReference type="Proteomes" id="UP000495940">
    <property type="component" value="Chromosome"/>
</dbReference>